<comment type="similarity">
    <text evidence="1">Belongs to the DNA/RNA non-specific endonuclease family.</text>
</comment>
<sequence>MLRAPQPHSGISFEFRYLERSRACAPLKRRAASRICARGPSSSDEPSSVLACLPAAIDNAARRFVQLLAVVRTSFVTLCSGREEFAALAAISANERWSGSSMWRSLTVSVLLLVASGRDVGSRIYIESSTDDWKAVPSFTTKANLDSLEPACRISLHRDLTIVQPLLLEPGSVEFVWPRLNSTMIALDYGQPVELYCSHGFRKGSPVGSSKSVTVTCEGDDELGYRSERHNISTFACQRPVFHVAERTAGHCFGNGTIVRVGFDLGEGRFAQLYEACFDETLLASHYVKHRLTAHNDHHQRAVKRPSFLQGAFYGDLKMGPLYSFTAQHATLERLLGSRARADALLDSKKGMFFARGHLAAKSDFVFGSHQRASFWLMNVAPQWQRFNGLNWQRIETGVKSYVADRHLQLTVYTGTYGVLELPDGNGDPREIFLDFEPTRDPPGRVPVPRLFYKVLIDEEHQAGLALVGVNNPHATPEEIAEQYVICEDISGKIDWLRWRRHSIADGYSYACDVNDFNDVTGHLVLDKPIVNLLL</sequence>
<accession>A0A182IRT0</accession>
<evidence type="ECO:0000313" key="7">
    <source>
        <dbReference type="EnsemblMetazoa" id="AATE004257-PA.1"/>
    </source>
</evidence>
<organism evidence="7">
    <name type="scientific">Anopheles atroparvus</name>
    <name type="common">European mosquito</name>
    <dbReference type="NCBI Taxonomy" id="41427"/>
    <lineage>
        <taxon>Eukaryota</taxon>
        <taxon>Metazoa</taxon>
        <taxon>Ecdysozoa</taxon>
        <taxon>Arthropoda</taxon>
        <taxon>Hexapoda</taxon>
        <taxon>Insecta</taxon>
        <taxon>Pterygota</taxon>
        <taxon>Neoptera</taxon>
        <taxon>Endopterygota</taxon>
        <taxon>Diptera</taxon>
        <taxon>Nematocera</taxon>
        <taxon>Culicoidea</taxon>
        <taxon>Culicidae</taxon>
        <taxon>Anophelinae</taxon>
        <taxon>Anopheles</taxon>
    </lineage>
</organism>
<dbReference type="InterPro" id="IPR001604">
    <property type="entry name" value="Endo_G_ENPP1-like_dom"/>
</dbReference>
<dbReference type="SMART" id="SM00892">
    <property type="entry name" value="Endonuclease_NS"/>
    <property type="match status" value="1"/>
</dbReference>
<evidence type="ECO:0000259" key="6">
    <source>
        <dbReference type="SMART" id="SM00892"/>
    </source>
</evidence>
<feature type="binding site" evidence="5">
    <location>
        <position position="388"/>
    </location>
    <ligand>
        <name>Mg(2+)</name>
        <dbReference type="ChEBI" id="CHEBI:18420"/>
        <note>catalytic</note>
    </ligand>
</feature>
<reference evidence="7" key="1">
    <citation type="submission" date="2022-08" db="UniProtKB">
        <authorList>
            <consortium name="EnsemblMetazoa"/>
        </authorList>
    </citation>
    <scope>IDENTIFICATION</scope>
    <source>
        <strain evidence="7">EBRO</strain>
    </source>
</reference>
<dbReference type="Pfam" id="PF01223">
    <property type="entry name" value="Endonuclease_NS"/>
    <property type="match status" value="1"/>
</dbReference>
<evidence type="ECO:0000256" key="1">
    <source>
        <dbReference type="ARBA" id="ARBA00010052"/>
    </source>
</evidence>
<dbReference type="FunFam" id="3.40.570.10:FF:000007">
    <property type="entry name" value="Alkaline nuclease"/>
    <property type="match status" value="1"/>
</dbReference>
<keyword evidence="5" id="KW-0479">Metal-binding</keyword>
<evidence type="ECO:0000256" key="3">
    <source>
        <dbReference type="ARBA" id="ARBA00022759"/>
    </source>
</evidence>
<dbReference type="GO" id="GO:0005743">
    <property type="term" value="C:mitochondrial inner membrane"/>
    <property type="evidence" value="ECO:0007669"/>
    <property type="project" value="TreeGrafter"/>
</dbReference>
<dbReference type="GO" id="GO:0000014">
    <property type="term" value="F:single-stranded DNA endodeoxyribonuclease activity"/>
    <property type="evidence" value="ECO:0007669"/>
    <property type="project" value="TreeGrafter"/>
</dbReference>
<dbReference type="GO" id="GO:0004521">
    <property type="term" value="F:RNA endonuclease activity"/>
    <property type="evidence" value="ECO:0007669"/>
    <property type="project" value="TreeGrafter"/>
</dbReference>
<keyword evidence="3" id="KW-0255">Endonuclease</keyword>
<evidence type="ECO:0000256" key="4">
    <source>
        <dbReference type="PIRSR" id="PIRSR640255-1"/>
    </source>
</evidence>
<dbReference type="AlphaFoldDB" id="A0A182IRT0"/>
<dbReference type="GO" id="GO:0005634">
    <property type="term" value="C:nucleus"/>
    <property type="evidence" value="ECO:0007669"/>
    <property type="project" value="TreeGrafter"/>
</dbReference>
<dbReference type="PANTHER" id="PTHR13966">
    <property type="entry name" value="ENDONUCLEASE RELATED"/>
    <property type="match status" value="1"/>
</dbReference>
<name>A0A182IRT0_ANOAO</name>
<dbReference type="CDD" id="cd00091">
    <property type="entry name" value="NUC"/>
    <property type="match status" value="1"/>
</dbReference>
<dbReference type="EnsemblMetazoa" id="AATE004257-RA">
    <property type="protein sequence ID" value="AATE004257-PA.1"/>
    <property type="gene ID" value="AATE004257"/>
</dbReference>
<dbReference type="GO" id="GO:0006309">
    <property type="term" value="P:apoptotic DNA fragmentation"/>
    <property type="evidence" value="ECO:0007669"/>
    <property type="project" value="TreeGrafter"/>
</dbReference>
<dbReference type="GO" id="GO:0046872">
    <property type="term" value="F:metal ion binding"/>
    <property type="evidence" value="ECO:0007669"/>
    <property type="project" value="UniProtKB-KW"/>
</dbReference>
<dbReference type="InterPro" id="IPR040255">
    <property type="entry name" value="Non-specific_endonuclease"/>
</dbReference>
<keyword evidence="2" id="KW-0540">Nuclease</keyword>
<dbReference type="PANTHER" id="PTHR13966:SF19">
    <property type="entry name" value="NUCLEASE EXOG, MITOCHONDRIAL"/>
    <property type="match status" value="1"/>
</dbReference>
<evidence type="ECO:0000256" key="2">
    <source>
        <dbReference type="ARBA" id="ARBA00022722"/>
    </source>
</evidence>
<dbReference type="VEuPathDB" id="VectorBase:AATE004257"/>
<dbReference type="SUPFAM" id="SSF54060">
    <property type="entry name" value="His-Me finger endonucleases"/>
    <property type="match status" value="1"/>
</dbReference>
<keyword evidence="3" id="KW-0378">Hydrolase</keyword>
<feature type="active site" description="Proton acceptor" evidence="4">
    <location>
        <position position="358"/>
    </location>
</feature>
<dbReference type="InterPro" id="IPR044929">
    <property type="entry name" value="DNA/RNA_non-sp_Endonuclease_sf"/>
</dbReference>
<dbReference type="InterPro" id="IPR044925">
    <property type="entry name" value="His-Me_finger_sf"/>
</dbReference>
<dbReference type="Gene3D" id="3.40.570.10">
    <property type="entry name" value="Extracellular Endonuclease, subunit A"/>
    <property type="match status" value="1"/>
</dbReference>
<dbReference type="STRING" id="41427.A0A182IRT0"/>
<feature type="domain" description="DNA/RNA non-specific endonuclease/pyrophosphatase/phosphodiesterase" evidence="6">
    <location>
        <begin position="270"/>
        <end position="517"/>
    </location>
</feature>
<proteinExistence type="inferred from homology"/>
<protein>
    <recommendedName>
        <fullName evidence="6">DNA/RNA non-specific endonuclease/pyrophosphatase/phosphodiesterase domain-containing protein</fullName>
    </recommendedName>
</protein>
<dbReference type="GO" id="GO:0003676">
    <property type="term" value="F:nucleic acid binding"/>
    <property type="evidence" value="ECO:0007669"/>
    <property type="project" value="InterPro"/>
</dbReference>
<evidence type="ECO:0000256" key="5">
    <source>
        <dbReference type="PIRSR" id="PIRSR640255-2"/>
    </source>
</evidence>